<proteinExistence type="predicted"/>
<sequence>MPLASTPARARPPARARHPDPARPRSQPAQFRWTRSSSHPITHVRIRRDAAALKAEAPDHLHLQGNPEYVLDELTEQACRTSAHQVHALLPWPERTTARADYF</sequence>
<keyword evidence="3" id="KW-1185">Reference proteome</keyword>
<comment type="caution">
    <text evidence="2">The sequence shown here is derived from an EMBL/GenBank/DDBJ whole genome shotgun (WGS) entry which is preliminary data.</text>
</comment>
<dbReference type="EMBL" id="AKFT01000181">
    <property type="protein sequence ID" value="EJF39106.1"/>
    <property type="molecule type" value="Genomic_DNA"/>
</dbReference>
<evidence type="ECO:0000313" key="3">
    <source>
        <dbReference type="Proteomes" id="UP000002941"/>
    </source>
</evidence>
<evidence type="ECO:0000313" key="2">
    <source>
        <dbReference type="EMBL" id="EJF39106.1"/>
    </source>
</evidence>
<gene>
    <name evidence="2" type="ORF">HMPREF1318_2752</name>
</gene>
<reference evidence="2 3" key="1">
    <citation type="submission" date="2012-05" db="EMBL/GenBank/DDBJ databases">
        <authorList>
            <person name="Harkins D.M."/>
            <person name="Madupu R."/>
            <person name="Durkin A.S."/>
            <person name="Torralba M."/>
            <person name="Methe B."/>
            <person name="Sutton G.G."/>
            <person name="Nelson K.E."/>
        </authorList>
    </citation>
    <scope>NUCLEOTIDE SEQUENCE [LARGE SCALE GENOMIC DNA]</scope>
    <source>
        <strain evidence="2 3">F0489</strain>
    </source>
</reference>
<dbReference type="Proteomes" id="UP000002941">
    <property type="component" value="Unassembled WGS sequence"/>
</dbReference>
<dbReference type="AlphaFoldDB" id="J0WRT4"/>
<protein>
    <submittedName>
        <fullName evidence="2">Uncharacterized protein</fullName>
    </submittedName>
</protein>
<feature type="compositionally biased region" description="Polar residues" evidence="1">
    <location>
        <begin position="27"/>
        <end position="39"/>
    </location>
</feature>
<feature type="region of interest" description="Disordered" evidence="1">
    <location>
        <begin position="1"/>
        <end position="39"/>
    </location>
</feature>
<evidence type="ECO:0000256" key="1">
    <source>
        <dbReference type="SAM" id="MobiDB-lite"/>
    </source>
</evidence>
<organism evidence="2 3">
    <name type="scientific">Actinomyces massiliensis F0489</name>
    <dbReference type="NCBI Taxonomy" id="1125718"/>
    <lineage>
        <taxon>Bacteria</taxon>
        <taxon>Bacillati</taxon>
        <taxon>Actinomycetota</taxon>
        <taxon>Actinomycetes</taxon>
        <taxon>Actinomycetales</taxon>
        <taxon>Actinomycetaceae</taxon>
        <taxon>Actinomyces</taxon>
    </lineage>
</organism>
<accession>J0WRT4</accession>
<name>J0WRT4_9ACTO</name>